<feature type="region of interest" description="Disordered" evidence="17">
    <location>
        <begin position="119"/>
        <end position="138"/>
    </location>
</feature>
<feature type="compositionally biased region" description="Acidic residues" evidence="17">
    <location>
        <begin position="324"/>
        <end position="334"/>
    </location>
</feature>
<feature type="compositionally biased region" description="Basic and acidic residues" evidence="17">
    <location>
        <begin position="14"/>
        <end position="24"/>
    </location>
</feature>
<feature type="compositionally biased region" description="Basic and acidic residues" evidence="17">
    <location>
        <begin position="637"/>
        <end position="654"/>
    </location>
</feature>
<evidence type="ECO:0000256" key="3">
    <source>
        <dbReference type="ARBA" id="ARBA00022679"/>
    </source>
</evidence>
<keyword evidence="20" id="KW-1185">Reference proteome</keyword>
<dbReference type="GO" id="GO:0006513">
    <property type="term" value="P:protein monoubiquitination"/>
    <property type="evidence" value="ECO:0007669"/>
    <property type="project" value="TreeGrafter"/>
</dbReference>
<evidence type="ECO:0000256" key="5">
    <source>
        <dbReference type="ARBA" id="ARBA00022771"/>
    </source>
</evidence>
<feature type="compositionally biased region" description="Low complexity" evidence="17">
    <location>
        <begin position="862"/>
        <end position="873"/>
    </location>
</feature>
<evidence type="ECO:0000256" key="6">
    <source>
        <dbReference type="ARBA" id="ARBA00022786"/>
    </source>
</evidence>
<keyword evidence="5 16" id="KW-0863">Zinc-finger</keyword>
<dbReference type="InterPro" id="IPR001841">
    <property type="entry name" value="Znf_RING"/>
</dbReference>
<keyword evidence="8" id="KW-0805">Transcription regulation</keyword>
<sequence length="908" mass="101949">MAAAKMTLRLRKKSAPDKASDKTSEVLSAEASPDSKCPICLDRFNNMACLDLCLHKFCFRCIHEWSKNKAECPLCKQPFNSIYHSIQSEKDFKKYDLRPMENGSFGSFAGERFRYRTTLTGARRQNQRRTSPPPDNGVMFEALTGASPPPRQDRGLRHMMARLAARRRAESEGRTVRSLREQEMIKFRRALYRRGVRVRSVRDGGRSRDISAEFFQRNPACLHRLLPWLKRELAVLYGAHGSLVNIVQHIIMSRITRYDMEDRAIQEELQPFLQARTEHFLHEFVNFARAPFNMEAYDQHAVYDCPAPSSDEGSSSNSSVIAISEDEEEGDSVELDPPGDPMSGGALSQTTWDDETPGPSYSTTEPTRGLLLSIRDSDSESSAGEECGAVSQPKAPRLTADSALVKTDKDRPACTSGDEDCVIVGFVKPLAERTPELVKLSSDSEESVLEESKDEVPRLPQHIRFTSLSPTSSQGQCPGRAEGAEKEQDGWCSKERRNTSPSIRPESSSSKNRGLTEKDVRRCHSRDRSRERPQLRSRDRRRRSRSADRSRSTKSPAISINSDSTVSRGRRQSRSQSRDRSHTKGEKKDNKDGSRSGRSRDSSSHSYHWHYYSRESERDSSATLYTERRSYYSSSHRNPDCRSRSRSQSRDSHRRDKRRSRSHSSTCSPSGAHRKSRHEKPSGKRKYKTRHLEEPAPKDQSSKALDEPPSSNASSCVKDKKKSKEKRHRKSKEKSGGKRSRSLSVEIIYEGSSSEQTRKHHKKKKKHKKKNKRHRSKERTGSGKHSPTVITIDSDSDQHTPAGANDANHTCPVSSSTSNDVLVPSTTTTTGNPADSGLLESMLQDWEQQIPPVGLDNGVVEATPALAAAADTDTPTHREEVLSQSASADEVNSHSPSNDNTSHSLEES</sequence>
<gene>
    <name evidence="19" type="ORF">J4Q44_G00040180</name>
</gene>
<reference evidence="19 20" key="1">
    <citation type="submission" date="2021-04" db="EMBL/GenBank/DDBJ databases">
        <authorList>
            <person name="De Guttry C."/>
            <person name="Zahm M."/>
            <person name="Klopp C."/>
            <person name="Cabau C."/>
            <person name="Louis A."/>
            <person name="Berthelot C."/>
            <person name="Parey E."/>
            <person name="Roest Crollius H."/>
            <person name="Montfort J."/>
            <person name="Robinson-Rechavi M."/>
            <person name="Bucao C."/>
            <person name="Bouchez O."/>
            <person name="Gislard M."/>
            <person name="Lluch J."/>
            <person name="Milhes M."/>
            <person name="Lampietro C."/>
            <person name="Lopez Roques C."/>
            <person name="Donnadieu C."/>
            <person name="Braasch I."/>
            <person name="Desvignes T."/>
            <person name="Postlethwait J."/>
            <person name="Bobe J."/>
            <person name="Wedekind C."/>
            <person name="Guiguen Y."/>
        </authorList>
    </citation>
    <scope>NUCLEOTIDE SEQUENCE [LARGE SCALE GENOMIC DNA]</scope>
    <source>
        <strain evidence="19">Cs_M1</strain>
        <tissue evidence="19">Blood</tissue>
    </source>
</reference>
<feature type="region of interest" description="Disordered" evidence="17">
    <location>
        <begin position="305"/>
        <end position="398"/>
    </location>
</feature>
<evidence type="ECO:0000313" key="20">
    <source>
        <dbReference type="Proteomes" id="UP001356427"/>
    </source>
</evidence>
<dbReference type="EMBL" id="JAGTTL010000003">
    <property type="protein sequence ID" value="KAK6324676.1"/>
    <property type="molecule type" value="Genomic_DNA"/>
</dbReference>
<evidence type="ECO:0000256" key="10">
    <source>
        <dbReference type="ARBA" id="ARBA00071236"/>
    </source>
</evidence>
<dbReference type="InterPro" id="IPR017907">
    <property type="entry name" value="Znf_RING_CS"/>
</dbReference>
<feature type="compositionally biased region" description="Basic residues" evidence="17">
    <location>
        <begin position="758"/>
        <end position="777"/>
    </location>
</feature>
<dbReference type="GO" id="GO:0000209">
    <property type="term" value="P:protein polyubiquitination"/>
    <property type="evidence" value="ECO:0007669"/>
    <property type="project" value="TreeGrafter"/>
</dbReference>
<dbReference type="CDD" id="cd16574">
    <property type="entry name" value="RING-HC_Topors"/>
    <property type="match status" value="1"/>
</dbReference>
<evidence type="ECO:0000256" key="2">
    <source>
        <dbReference type="ARBA" id="ARBA00012483"/>
    </source>
</evidence>
<protein>
    <recommendedName>
        <fullName evidence="10">E3 ubiquitin-protein ligase Topors</fullName>
        <ecNumber evidence="2">2.3.2.27</ecNumber>
    </recommendedName>
    <alternativeName>
        <fullName evidence="11">RING-type E3 ubiquitin transferase Topors</fullName>
    </alternativeName>
    <alternativeName>
        <fullName evidence="13">SUMO1-protein E3 ligase Topors</fullName>
    </alternativeName>
    <alternativeName>
        <fullName evidence="12">Topoisomerase I-binding RING finger protein</fullName>
    </alternativeName>
    <alternativeName>
        <fullName evidence="14">Topoisomerase I-binding arginine/serine-rich protein</fullName>
    </alternativeName>
    <alternativeName>
        <fullName evidence="15">Tumor suppressor p53-binding protein 3</fullName>
    </alternativeName>
</protein>
<feature type="compositionally biased region" description="Basic residues" evidence="17">
    <location>
        <begin position="719"/>
        <end position="741"/>
    </location>
</feature>
<comment type="catalytic activity">
    <reaction evidence="1">
        <text>S-ubiquitinyl-[E2 ubiquitin-conjugating enzyme]-L-cysteine + [acceptor protein]-L-lysine = [E2 ubiquitin-conjugating enzyme]-L-cysteine + N(6)-ubiquitinyl-[acceptor protein]-L-lysine.</text>
        <dbReference type="EC" id="2.3.2.27"/>
    </reaction>
</comment>
<feature type="compositionally biased region" description="Polar residues" evidence="17">
    <location>
        <begin position="553"/>
        <end position="563"/>
    </location>
</feature>
<feature type="compositionally biased region" description="Polar residues" evidence="17">
    <location>
        <begin position="893"/>
        <end position="908"/>
    </location>
</feature>
<dbReference type="Pfam" id="PF26084">
    <property type="entry name" value="PWI_Topors"/>
    <property type="match status" value="1"/>
</dbReference>
<evidence type="ECO:0000256" key="15">
    <source>
        <dbReference type="ARBA" id="ARBA00082108"/>
    </source>
</evidence>
<keyword evidence="6" id="KW-0833">Ubl conjugation pathway</keyword>
<dbReference type="FunFam" id="3.30.40.10:FF:000136">
    <property type="entry name" value="E3 ubiquitin-protein ligase Topors"/>
    <property type="match status" value="1"/>
</dbReference>
<feature type="compositionally biased region" description="Basic and acidic residues" evidence="17">
    <location>
        <begin position="576"/>
        <end position="603"/>
    </location>
</feature>
<dbReference type="PROSITE" id="PS50089">
    <property type="entry name" value="ZF_RING_2"/>
    <property type="match status" value="1"/>
</dbReference>
<feature type="compositionally biased region" description="Low complexity" evidence="17">
    <location>
        <begin position="309"/>
        <end position="319"/>
    </location>
</feature>
<organism evidence="19 20">
    <name type="scientific">Coregonus suidteri</name>
    <dbReference type="NCBI Taxonomy" id="861788"/>
    <lineage>
        <taxon>Eukaryota</taxon>
        <taxon>Metazoa</taxon>
        <taxon>Chordata</taxon>
        <taxon>Craniata</taxon>
        <taxon>Vertebrata</taxon>
        <taxon>Euteleostomi</taxon>
        <taxon>Actinopterygii</taxon>
        <taxon>Neopterygii</taxon>
        <taxon>Teleostei</taxon>
        <taxon>Protacanthopterygii</taxon>
        <taxon>Salmoniformes</taxon>
        <taxon>Salmonidae</taxon>
        <taxon>Coregoninae</taxon>
        <taxon>Coregonus</taxon>
    </lineage>
</organism>
<dbReference type="InterPro" id="IPR013083">
    <property type="entry name" value="Znf_RING/FYVE/PHD"/>
</dbReference>
<feature type="region of interest" description="Disordered" evidence="17">
    <location>
        <begin position="437"/>
        <end position="908"/>
    </location>
</feature>
<evidence type="ECO:0000256" key="13">
    <source>
        <dbReference type="ARBA" id="ARBA00079040"/>
    </source>
</evidence>
<dbReference type="InterPro" id="IPR058745">
    <property type="entry name" value="PWI_Topors"/>
</dbReference>
<evidence type="ECO:0000256" key="1">
    <source>
        <dbReference type="ARBA" id="ARBA00000900"/>
    </source>
</evidence>
<keyword evidence="9" id="KW-0804">Transcription</keyword>
<feature type="compositionally biased region" description="Basic and acidic residues" evidence="17">
    <location>
        <begin position="482"/>
        <end position="498"/>
    </location>
</feature>
<feature type="compositionally biased region" description="Low complexity" evidence="17">
    <location>
        <begin position="500"/>
        <end position="510"/>
    </location>
</feature>
<feature type="domain" description="RING-type" evidence="18">
    <location>
        <begin position="37"/>
        <end position="76"/>
    </location>
</feature>
<dbReference type="PANTHER" id="PTHR46077:SF1">
    <property type="entry name" value="TOP1 BINDING ARGININE_SERINE RICH PROTEIN, E3 UBIQUITIN LIGASE"/>
    <property type="match status" value="1"/>
</dbReference>
<evidence type="ECO:0000256" key="4">
    <source>
        <dbReference type="ARBA" id="ARBA00022723"/>
    </source>
</evidence>
<feature type="compositionally biased region" description="Polar residues" evidence="17">
    <location>
        <begin position="783"/>
        <end position="793"/>
    </location>
</feature>
<dbReference type="Pfam" id="PF13639">
    <property type="entry name" value="zf-RING_2"/>
    <property type="match status" value="1"/>
</dbReference>
<evidence type="ECO:0000256" key="8">
    <source>
        <dbReference type="ARBA" id="ARBA00023015"/>
    </source>
</evidence>
<feature type="compositionally biased region" description="Basic residues" evidence="17">
    <location>
        <begin position="672"/>
        <end position="689"/>
    </location>
</feature>
<evidence type="ECO:0000256" key="17">
    <source>
        <dbReference type="SAM" id="MobiDB-lite"/>
    </source>
</evidence>
<comment type="caution">
    <text evidence="19">The sequence shown here is derived from an EMBL/GenBank/DDBJ whole genome shotgun (WGS) entry which is preliminary data.</text>
</comment>
<accession>A0AAN8NCI1</accession>
<feature type="compositionally biased region" description="Basic and acidic residues" evidence="17">
    <location>
        <begin position="514"/>
        <end position="537"/>
    </location>
</feature>
<dbReference type="SUPFAM" id="SSF57850">
    <property type="entry name" value="RING/U-box"/>
    <property type="match status" value="1"/>
</dbReference>
<feature type="compositionally biased region" description="Basic and acidic residues" evidence="17">
    <location>
        <begin position="690"/>
        <end position="706"/>
    </location>
</feature>
<feature type="compositionally biased region" description="Polar residues" evidence="17">
    <location>
        <begin position="119"/>
        <end position="130"/>
    </location>
</feature>
<evidence type="ECO:0000256" key="11">
    <source>
        <dbReference type="ARBA" id="ARBA00076856"/>
    </source>
</evidence>
<evidence type="ECO:0000313" key="19">
    <source>
        <dbReference type="EMBL" id="KAK6324676.1"/>
    </source>
</evidence>
<dbReference type="AlphaFoldDB" id="A0AAN8NCI1"/>
<evidence type="ECO:0000256" key="14">
    <source>
        <dbReference type="ARBA" id="ARBA00079184"/>
    </source>
</evidence>
<keyword evidence="3" id="KW-0808">Transferase</keyword>
<feature type="compositionally biased region" description="Polar residues" evidence="17">
    <location>
        <begin position="464"/>
        <end position="476"/>
    </location>
</feature>
<feature type="region of interest" description="Disordered" evidence="17">
    <location>
        <begin position="1"/>
        <end position="27"/>
    </location>
</feature>
<dbReference type="Gene3D" id="3.30.40.10">
    <property type="entry name" value="Zinc/RING finger domain, C3HC4 (zinc finger)"/>
    <property type="match status" value="1"/>
</dbReference>
<dbReference type="GO" id="GO:0008630">
    <property type="term" value="P:intrinsic apoptotic signaling pathway in response to DNA damage"/>
    <property type="evidence" value="ECO:0007669"/>
    <property type="project" value="UniProtKB-ARBA"/>
</dbReference>
<dbReference type="SMART" id="SM00184">
    <property type="entry name" value="RING"/>
    <property type="match status" value="1"/>
</dbReference>
<evidence type="ECO:0000259" key="18">
    <source>
        <dbReference type="PROSITE" id="PS50089"/>
    </source>
</evidence>
<evidence type="ECO:0000256" key="7">
    <source>
        <dbReference type="ARBA" id="ARBA00022833"/>
    </source>
</evidence>
<evidence type="ECO:0000256" key="12">
    <source>
        <dbReference type="ARBA" id="ARBA00076940"/>
    </source>
</evidence>
<dbReference type="EC" id="2.3.2.27" evidence="2"/>
<dbReference type="InterPro" id="IPR058746">
    <property type="entry name" value="Znf_RING-type_Topors"/>
</dbReference>
<dbReference type="Proteomes" id="UP001356427">
    <property type="component" value="Unassembled WGS sequence"/>
</dbReference>
<proteinExistence type="predicted"/>
<dbReference type="PROSITE" id="PS00518">
    <property type="entry name" value="ZF_RING_1"/>
    <property type="match status" value="1"/>
</dbReference>
<feature type="compositionally biased region" description="Polar residues" evidence="17">
    <location>
        <begin position="807"/>
        <end position="833"/>
    </location>
</feature>
<dbReference type="PANTHER" id="PTHR46077">
    <property type="entry name" value="E3 UBIQUITIN-PROTEIN LIGASE TOPORS"/>
    <property type="match status" value="1"/>
</dbReference>
<feature type="compositionally biased region" description="Basic and acidic residues" evidence="17">
    <location>
        <begin position="612"/>
        <end position="630"/>
    </location>
</feature>
<keyword evidence="7" id="KW-0862">Zinc</keyword>
<evidence type="ECO:0000256" key="16">
    <source>
        <dbReference type="PROSITE-ProRule" id="PRU00175"/>
    </source>
</evidence>
<dbReference type="GO" id="GO:0008270">
    <property type="term" value="F:zinc ion binding"/>
    <property type="evidence" value="ECO:0007669"/>
    <property type="project" value="UniProtKB-KW"/>
</dbReference>
<keyword evidence="4" id="KW-0479">Metal-binding</keyword>
<name>A0AAN8NCI1_9TELE</name>
<dbReference type="GO" id="GO:0032391">
    <property type="term" value="C:photoreceptor connecting cilium"/>
    <property type="evidence" value="ECO:0007669"/>
    <property type="project" value="UniProtKB-ARBA"/>
</dbReference>
<evidence type="ECO:0000256" key="9">
    <source>
        <dbReference type="ARBA" id="ARBA00023163"/>
    </source>
</evidence>
<dbReference type="GO" id="GO:0061630">
    <property type="term" value="F:ubiquitin protein ligase activity"/>
    <property type="evidence" value="ECO:0007669"/>
    <property type="project" value="UniProtKB-EC"/>
</dbReference>